<feature type="domain" description="Sigma-54 factor interaction" evidence="10">
    <location>
        <begin position="150"/>
        <end position="379"/>
    </location>
</feature>
<dbReference type="InterPro" id="IPR025943">
    <property type="entry name" value="Sigma_54_int_dom_ATP-bd_2"/>
</dbReference>
<dbReference type="SUPFAM" id="SSF46689">
    <property type="entry name" value="Homeodomain-like"/>
    <property type="match status" value="1"/>
</dbReference>
<keyword evidence="5" id="KW-0805">Transcription regulation</keyword>
<dbReference type="GO" id="GO:0043565">
    <property type="term" value="F:sequence-specific DNA binding"/>
    <property type="evidence" value="ECO:0007669"/>
    <property type="project" value="InterPro"/>
</dbReference>
<evidence type="ECO:0000256" key="6">
    <source>
        <dbReference type="ARBA" id="ARBA00023125"/>
    </source>
</evidence>
<evidence type="ECO:0000259" key="11">
    <source>
        <dbReference type="PROSITE" id="PS50110"/>
    </source>
</evidence>
<dbReference type="CDD" id="cd17549">
    <property type="entry name" value="REC_DctD-like"/>
    <property type="match status" value="1"/>
</dbReference>
<evidence type="ECO:0000256" key="5">
    <source>
        <dbReference type="ARBA" id="ARBA00023015"/>
    </source>
</evidence>
<dbReference type="AlphaFoldDB" id="A0A166A4H9"/>
<keyword evidence="6" id="KW-0238">DNA-binding</keyword>
<dbReference type="SMART" id="SM00382">
    <property type="entry name" value="AAA"/>
    <property type="match status" value="1"/>
</dbReference>
<dbReference type="PANTHER" id="PTHR32071:SF57">
    <property type="entry name" value="C4-DICARBOXYLATE TRANSPORT TRANSCRIPTIONAL REGULATORY PROTEIN DCTD"/>
    <property type="match status" value="1"/>
</dbReference>
<organism evidence="12 13">
    <name type="scientific">Pseudovibrio axinellae</name>
    <dbReference type="NCBI Taxonomy" id="989403"/>
    <lineage>
        <taxon>Bacteria</taxon>
        <taxon>Pseudomonadati</taxon>
        <taxon>Pseudomonadota</taxon>
        <taxon>Alphaproteobacteria</taxon>
        <taxon>Hyphomicrobiales</taxon>
        <taxon>Stappiaceae</taxon>
        <taxon>Pseudovibrio</taxon>
    </lineage>
</organism>
<evidence type="ECO:0000256" key="1">
    <source>
        <dbReference type="ARBA" id="ARBA00022553"/>
    </source>
</evidence>
<keyword evidence="2" id="KW-0547">Nucleotide-binding</keyword>
<evidence type="ECO:0000259" key="10">
    <source>
        <dbReference type="PROSITE" id="PS50045"/>
    </source>
</evidence>
<dbReference type="FunFam" id="3.40.50.2300:FF:000018">
    <property type="entry name" value="DNA-binding transcriptional regulator NtrC"/>
    <property type="match status" value="1"/>
</dbReference>
<dbReference type="GO" id="GO:0006355">
    <property type="term" value="P:regulation of DNA-templated transcription"/>
    <property type="evidence" value="ECO:0007669"/>
    <property type="project" value="InterPro"/>
</dbReference>
<dbReference type="PROSITE" id="PS00675">
    <property type="entry name" value="SIGMA54_INTERACT_1"/>
    <property type="match status" value="1"/>
</dbReference>
<dbReference type="GO" id="GO:0000160">
    <property type="term" value="P:phosphorelay signal transduction system"/>
    <property type="evidence" value="ECO:0007669"/>
    <property type="project" value="UniProtKB-KW"/>
</dbReference>
<dbReference type="Proteomes" id="UP000076577">
    <property type="component" value="Unassembled WGS sequence"/>
</dbReference>
<accession>A0A166A4H9</accession>
<dbReference type="InterPro" id="IPR002197">
    <property type="entry name" value="HTH_Fis"/>
</dbReference>
<dbReference type="Gene3D" id="3.40.50.300">
    <property type="entry name" value="P-loop containing nucleotide triphosphate hydrolases"/>
    <property type="match status" value="1"/>
</dbReference>
<dbReference type="Pfam" id="PF02954">
    <property type="entry name" value="HTH_8"/>
    <property type="match status" value="1"/>
</dbReference>
<feature type="domain" description="Response regulatory" evidence="11">
    <location>
        <begin position="10"/>
        <end position="124"/>
    </location>
</feature>
<dbReference type="SUPFAM" id="SSF52540">
    <property type="entry name" value="P-loop containing nucleoside triphosphate hydrolases"/>
    <property type="match status" value="1"/>
</dbReference>
<dbReference type="InterPro" id="IPR009057">
    <property type="entry name" value="Homeodomain-like_sf"/>
</dbReference>
<evidence type="ECO:0000313" key="13">
    <source>
        <dbReference type="Proteomes" id="UP000076577"/>
    </source>
</evidence>
<dbReference type="Pfam" id="PF00072">
    <property type="entry name" value="Response_reg"/>
    <property type="match status" value="1"/>
</dbReference>
<dbReference type="InterPro" id="IPR003593">
    <property type="entry name" value="AAA+_ATPase"/>
</dbReference>
<dbReference type="InterPro" id="IPR011006">
    <property type="entry name" value="CheY-like_superfamily"/>
</dbReference>
<keyword evidence="7" id="KW-0010">Activator</keyword>
<dbReference type="RefSeq" id="WP_068003511.1">
    <property type="nucleotide sequence ID" value="NZ_FOFM01000007.1"/>
</dbReference>
<sequence length="455" mass="50338">MDVWAIDKATILLVDDDDDIREALVEGLELADYKVVAFSRAEEALEHISHEFYGVLVSDIRMPKMGGFDLMKAAFEIDSALPVVLITGHGDVPLAVEAMRAGAYDFKEKPFPVSGLVAVMERALEKRRLTLENRVLREELGNLSGMEERIVGKSPSMEALRNTIMALSGTDADVLILGETGSGKEVVARALHEEGVRKDGPFVALNCGALPADIIESELFGHEKGAFTGASGQRIGKLEHAHGGTVFLDEIESMPMDLQVKLLRVFETRAIERLGSNKSIPLDLRFVAATKEDLEAASNEGRFRKDLFYRLNVITLAIPPLKERVEDIPVLFHYLTRGARARYRKEVPDISREFLSELMQRDWPGNVRELRNVADRFVLGLEGHPKQMPNGSAGAAAKAGALAERVSAYEREIISAELEKNGGKIKPTYEALSVSRKALYEKMKKYGLSKDDGFE</sequence>
<evidence type="ECO:0000256" key="2">
    <source>
        <dbReference type="ARBA" id="ARBA00022741"/>
    </source>
</evidence>
<keyword evidence="8" id="KW-0804">Transcription</keyword>
<evidence type="ECO:0000256" key="4">
    <source>
        <dbReference type="ARBA" id="ARBA00023012"/>
    </source>
</evidence>
<protein>
    <submittedName>
        <fullName evidence="12">C4-dicarboxylate transport transcriptional regulatory protein DctD</fullName>
    </submittedName>
</protein>
<feature type="modified residue" description="4-aspartylphosphate" evidence="9">
    <location>
        <position position="59"/>
    </location>
</feature>
<dbReference type="InterPro" id="IPR027417">
    <property type="entry name" value="P-loop_NTPase"/>
</dbReference>
<dbReference type="OrthoDB" id="9802388at2"/>
<gene>
    <name evidence="12" type="primary">dctD_1</name>
    <name evidence="12" type="ORF">PsAD2_01103</name>
</gene>
<proteinExistence type="predicted"/>
<reference evidence="12 13" key="1">
    <citation type="journal article" date="2016" name="Front. Microbiol.">
        <title>Comparative Genomic Analysis Reveals a Diverse Repertoire of Genes Involved in Prokaryote-Eukaryote Interactions within the Pseudovibrio Genus.</title>
        <authorList>
            <person name="Romano S."/>
            <person name="Fernandez-Guerra A."/>
            <person name="Reen F.J."/>
            <person name="Glockner F.O."/>
            <person name="Crowley S.P."/>
            <person name="O'Sullivan O."/>
            <person name="Cotter P.D."/>
            <person name="Adams C."/>
            <person name="Dobson A.D."/>
            <person name="O'Gara F."/>
        </authorList>
    </citation>
    <scope>NUCLEOTIDE SEQUENCE [LARGE SCALE GENOMIC DNA]</scope>
    <source>
        <strain evidence="12 13">Ad2</strain>
    </source>
</reference>
<evidence type="ECO:0000313" key="12">
    <source>
        <dbReference type="EMBL" id="KZL20617.1"/>
    </source>
</evidence>
<dbReference type="PROSITE" id="PS00676">
    <property type="entry name" value="SIGMA54_INTERACT_2"/>
    <property type="match status" value="1"/>
</dbReference>
<dbReference type="Pfam" id="PF00158">
    <property type="entry name" value="Sigma54_activat"/>
    <property type="match status" value="1"/>
</dbReference>
<dbReference type="STRING" id="989403.SAMN05421798_107274"/>
<keyword evidence="4" id="KW-0902">Two-component regulatory system</keyword>
<dbReference type="FunFam" id="3.40.50.300:FF:000006">
    <property type="entry name" value="DNA-binding transcriptional regulator NtrC"/>
    <property type="match status" value="1"/>
</dbReference>
<dbReference type="Gene3D" id="1.10.10.60">
    <property type="entry name" value="Homeodomain-like"/>
    <property type="match status" value="1"/>
</dbReference>
<dbReference type="SUPFAM" id="SSF52172">
    <property type="entry name" value="CheY-like"/>
    <property type="match status" value="1"/>
</dbReference>
<dbReference type="Gene3D" id="3.40.50.2300">
    <property type="match status" value="1"/>
</dbReference>
<evidence type="ECO:0000256" key="8">
    <source>
        <dbReference type="ARBA" id="ARBA00023163"/>
    </source>
</evidence>
<dbReference type="InterPro" id="IPR058031">
    <property type="entry name" value="AAA_lid_NorR"/>
</dbReference>
<dbReference type="EMBL" id="LMCB01000006">
    <property type="protein sequence ID" value="KZL20617.1"/>
    <property type="molecule type" value="Genomic_DNA"/>
</dbReference>
<keyword evidence="13" id="KW-1185">Reference proteome</keyword>
<evidence type="ECO:0000256" key="7">
    <source>
        <dbReference type="ARBA" id="ARBA00023159"/>
    </source>
</evidence>
<dbReference type="SMART" id="SM00448">
    <property type="entry name" value="REC"/>
    <property type="match status" value="1"/>
</dbReference>
<evidence type="ECO:0000256" key="9">
    <source>
        <dbReference type="PROSITE-ProRule" id="PRU00169"/>
    </source>
</evidence>
<dbReference type="PROSITE" id="PS50110">
    <property type="entry name" value="RESPONSE_REGULATORY"/>
    <property type="match status" value="1"/>
</dbReference>
<dbReference type="PATRIC" id="fig|989403.3.peg.1187"/>
<keyword evidence="1 9" id="KW-0597">Phosphoprotein</keyword>
<dbReference type="InterPro" id="IPR025944">
    <property type="entry name" value="Sigma_54_int_dom_CS"/>
</dbReference>
<dbReference type="InterPro" id="IPR001789">
    <property type="entry name" value="Sig_transdc_resp-reg_receiver"/>
</dbReference>
<dbReference type="PROSITE" id="PS50045">
    <property type="entry name" value="SIGMA54_INTERACT_4"/>
    <property type="match status" value="1"/>
</dbReference>
<comment type="caution">
    <text evidence="12">The sequence shown here is derived from an EMBL/GenBank/DDBJ whole genome shotgun (WGS) entry which is preliminary data.</text>
</comment>
<evidence type="ECO:0000256" key="3">
    <source>
        <dbReference type="ARBA" id="ARBA00022840"/>
    </source>
</evidence>
<dbReference type="CDD" id="cd00009">
    <property type="entry name" value="AAA"/>
    <property type="match status" value="1"/>
</dbReference>
<keyword evidence="3" id="KW-0067">ATP-binding</keyword>
<dbReference type="InterPro" id="IPR002078">
    <property type="entry name" value="Sigma_54_int"/>
</dbReference>
<dbReference type="InterPro" id="IPR025662">
    <property type="entry name" value="Sigma_54_int_dom_ATP-bd_1"/>
</dbReference>
<dbReference type="Pfam" id="PF25601">
    <property type="entry name" value="AAA_lid_14"/>
    <property type="match status" value="1"/>
</dbReference>
<dbReference type="GO" id="GO:0005524">
    <property type="term" value="F:ATP binding"/>
    <property type="evidence" value="ECO:0007669"/>
    <property type="project" value="UniProtKB-KW"/>
</dbReference>
<dbReference type="Gene3D" id="1.10.8.60">
    <property type="match status" value="1"/>
</dbReference>
<dbReference type="PANTHER" id="PTHR32071">
    <property type="entry name" value="TRANSCRIPTIONAL REGULATORY PROTEIN"/>
    <property type="match status" value="1"/>
</dbReference>
<name>A0A166A4H9_9HYPH</name>
<dbReference type="PROSITE" id="PS00688">
    <property type="entry name" value="SIGMA54_INTERACT_3"/>
    <property type="match status" value="1"/>
</dbReference>